<proteinExistence type="predicted"/>
<dbReference type="PANTHER" id="PTHR38813:SF1">
    <property type="entry name" value="TOXIN RELE1-RELATED"/>
    <property type="match status" value="1"/>
</dbReference>
<protein>
    <submittedName>
        <fullName evidence="1">Type II toxin-antitoxin system RelE/ParE family toxin</fullName>
    </submittedName>
</protein>
<dbReference type="EMBL" id="DXBR01000111">
    <property type="protein sequence ID" value="HIZ40653.1"/>
    <property type="molecule type" value="Genomic_DNA"/>
</dbReference>
<dbReference type="Proteomes" id="UP000824049">
    <property type="component" value="Unassembled WGS sequence"/>
</dbReference>
<sequence>MCSKKKGGEKKLQIEYSKKSVKYINSADKPTKKRLKEAIEKIPFGDIKKLQGAGEGYRLRVGDLRVLFTMEDDKIYIDNIIPRGQAYKRL</sequence>
<reference evidence="1" key="1">
    <citation type="journal article" date="2021" name="PeerJ">
        <title>Extensive microbial diversity within the chicken gut microbiome revealed by metagenomics and culture.</title>
        <authorList>
            <person name="Gilroy R."/>
            <person name="Ravi A."/>
            <person name="Getino M."/>
            <person name="Pursley I."/>
            <person name="Horton D.L."/>
            <person name="Alikhan N.F."/>
            <person name="Baker D."/>
            <person name="Gharbi K."/>
            <person name="Hall N."/>
            <person name="Watson M."/>
            <person name="Adriaenssens E.M."/>
            <person name="Foster-Nyarko E."/>
            <person name="Jarju S."/>
            <person name="Secka A."/>
            <person name="Antonio M."/>
            <person name="Oren A."/>
            <person name="Chaudhuri R.R."/>
            <person name="La Ragione R."/>
            <person name="Hildebrand F."/>
            <person name="Pallen M.J."/>
        </authorList>
    </citation>
    <scope>NUCLEOTIDE SEQUENCE</scope>
    <source>
        <strain evidence="1">CHK179-28034</strain>
    </source>
</reference>
<comment type="caution">
    <text evidence="1">The sequence shown here is derived from an EMBL/GenBank/DDBJ whole genome shotgun (WGS) entry which is preliminary data.</text>
</comment>
<dbReference type="AlphaFoldDB" id="A0A9D2END6"/>
<dbReference type="InterPro" id="IPR052747">
    <property type="entry name" value="TA_system_RelE_toxin"/>
</dbReference>
<organism evidence="1 2">
    <name type="scientific">Candidatus Anaerobutyricum stercoris</name>
    <dbReference type="NCBI Taxonomy" id="2838457"/>
    <lineage>
        <taxon>Bacteria</taxon>
        <taxon>Bacillati</taxon>
        <taxon>Bacillota</taxon>
        <taxon>Clostridia</taxon>
        <taxon>Lachnospirales</taxon>
        <taxon>Lachnospiraceae</taxon>
        <taxon>Anaerobutyricum</taxon>
    </lineage>
</organism>
<evidence type="ECO:0000313" key="1">
    <source>
        <dbReference type="EMBL" id="HIZ40653.1"/>
    </source>
</evidence>
<dbReference type="InterPro" id="IPR035093">
    <property type="entry name" value="RelE/ParE_toxin_dom_sf"/>
</dbReference>
<evidence type="ECO:0000313" key="2">
    <source>
        <dbReference type="Proteomes" id="UP000824049"/>
    </source>
</evidence>
<accession>A0A9D2END6</accession>
<name>A0A9D2END6_9FIRM</name>
<dbReference type="SUPFAM" id="SSF143011">
    <property type="entry name" value="RelE-like"/>
    <property type="match status" value="1"/>
</dbReference>
<dbReference type="PANTHER" id="PTHR38813">
    <property type="match status" value="1"/>
</dbReference>
<reference evidence="1" key="2">
    <citation type="submission" date="2021-04" db="EMBL/GenBank/DDBJ databases">
        <authorList>
            <person name="Gilroy R."/>
        </authorList>
    </citation>
    <scope>NUCLEOTIDE SEQUENCE</scope>
    <source>
        <strain evidence="1">CHK179-28034</strain>
    </source>
</reference>
<dbReference type="Gene3D" id="3.30.2310.20">
    <property type="entry name" value="RelE-like"/>
    <property type="match status" value="1"/>
</dbReference>
<gene>
    <name evidence="1" type="ORF">H9968_12185</name>
</gene>